<evidence type="ECO:0000313" key="3">
    <source>
        <dbReference type="Proteomes" id="UP001168877"/>
    </source>
</evidence>
<gene>
    <name evidence="2" type="ORF">LWI29_009836</name>
</gene>
<comment type="caution">
    <text evidence="2">The sequence shown here is derived from an EMBL/GenBank/DDBJ whole genome shotgun (WGS) entry which is preliminary data.</text>
</comment>
<dbReference type="PANTHER" id="PTHR33710:SF13">
    <property type="entry name" value="ENDONUCLEASE_EXONUCLEASE_PHOSPHATASE FAMILY PROTEIN"/>
    <property type="match status" value="1"/>
</dbReference>
<reference evidence="2" key="2">
    <citation type="submission" date="2023-06" db="EMBL/GenBank/DDBJ databases">
        <authorList>
            <person name="Swenson N.G."/>
            <person name="Wegrzyn J.L."/>
            <person name="Mcevoy S.L."/>
        </authorList>
    </citation>
    <scope>NUCLEOTIDE SEQUENCE</scope>
    <source>
        <strain evidence="2">NS2018</strain>
        <tissue evidence="2">Leaf</tissue>
    </source>
</reference>
<dbReference type="PANTHER" id="PTHR33710">
    <property type="entry name" value="BNAC02G09200D PROTEIN"/>
    <property type="match status" value="1"/>
</dbReference>
<reference evidence="2" key="1">
    <citation type="journal article" date="2022" name="Plant J.">
        <title>Strategies of tolerance reflected in two North American maple genomes.</title>
        <authorList>
            <person name="McEvoy S.L."/>
            <person name="Sezen U.U."/>
            <person name="Trouern-Trend A."/>
            <person name="McMahon S.M."/>
            <person name="Schaberg P.G."/>
            <person name="Yang J."/>
            <person name="Wegrzyn J.L."/>
            <person name="Swenson N.G."/>
        </authorList>
    </citation>
    <scope>NUCLEOTIDE SEQUENCE</scope>
    <source>
        <strain evidence="2">NS2018</strain>
    </source>
</reference>
<dbReference type="EMBL" id="JAUESC010000385">
    <property type="protein sequence ID" value="KAK0578404.1"/>
    <property type="molecule type" value="Genomic_DNA"/>
</dbReference>
<name>A0AA39RQH5_ACESA</name>
<accession>A0AA39RQH5</accession>
<organism evidence="2 3">
    <name type="scientific">Acer saccharum</name>
    <name type="common">Sugar maple</name>
    <dbReference type="NCBI Taxonomy" id="4024"/>
    <lineage>
        <taxon>Eukaryota</taxon>
        <taxon>Viridiplantae</taxon>
        <taxon>Streptophyta</taxon>
        <taxon>Embryophyta</taxon>
        <taxon>Tracheophyta</taxon>
        <taxon>Spermatophyta</taxon>
        <taxon>Magnoliopsida</taxon>
        <taxon>eudicotyledons</taxon>
        <taxon>Gunneridae</taxon>
        <taxon>Pentapetalae</taxon>
        <taxon>rosids</taxon>
        <taxon>malvids</taxon>
        <taxon>Sapindales</taxon>
        <taxon>Sapindaceae</taxon>
        <taxon>Hippocastanoideae</taxon>
        <taxon>Acereae</taxon>
        <taxon>Acer</taxon>
    </lineage>
</organism>
<dbReference type="Proteomes" id="UP001168877">
    <property type="component" value="Unassembled WGS sequence"/>
</dbReference>
<dbReference type="Pfam" id="PF13966">
    <property type="entry name" value="zf-RVT"/>
    <property type="match status" value="1"/>
</dbReference>
<keyword evidence="3" id="KW-1185">Reference proteome</keyword>
<proteinExistence type="predicted"/>
<sequence length="638" mass="72232">MEGTGSKNIVHELPPNPFTSLSNKNRGIAPACEVCPTTDFERAVALGGQDLENANDKKLKRCYMGVELLKSGAEESDSILKTLWHHSDAIMCCYLKGFFFSSLVAAIAAMAALPPTEPIVGGLGVCKDGVALLVGCGSGTVRTSAGGGGKSFVKTSDHSPILLHNVTELERYGPAPFRFQNMWTSHVGFLDVVGNSWNEPMVSDSGLHFLVGKLKRMKQRLRVWNKEIFGCVDGFIRELEEWVEHHEEMLQAEYSESVKEEFLVFKVELDVWYKREETRLVQQAKINWLSEGDQNSKFFHTVIAQRRRNSYVKTMVLPDGTSLDNMEMVHNGAVNYFEQFLGISVAVQGADLENFIQPSISEVIVNQLKEKPTEEEVYDVLKSILVDSSPADEVMGRVGKFQNSKDVMLWIPEKNGCFNTKSAWDVVRVRLPKFEWAKWVWHKCLPKKNIVCIWKVAFNCLSVDEKVRSVGIPIISACNCCSIIGIEDLDHILNKGEFASNLWRKVSAEWLGIAHCPNFTTQYTLPMSTQNIESLQFLATANCPKLKDVCYDAEDVLSEFEAESLNSSKVAYFVPQLMKDDWKYVRDNEIRNLEQKEDDWKYVRDNEIRNLEQKEDDILPAVNLSYNQLPPYLKQCFA</sequence>
<dbReference type="InterPro" id="IPR026960">
    <property type="entry name" value="RVT-Znf"/>
</dbReference>
<evidence type="ECO:0000313" key="2">
    <source>
        <dbReference type="EMBL" id="KAK0578404.1"/>
    </source>
</evidence>
<feature type="domain" description="Reverse transcriptase zinc-binding" evidence="1">
    <location>
        <begin position="418"/>
        <end position="503"/>
    </location>
</feature>
<protein>
    <recommendedName>
        <fullName evidence="1">Reverse transcriptase zinc-binding domain-containing protein</fullName>
    </recommendedName>
</protein>
<dbReference type="AlphaFoldDB" id="A0AA39RQH5"/>
<evidence type="ECO:0000259" key="1">
    <source>
        <dbReference type="Pfam" id="PF13966"/>
    </source>
</evidence>